<gene>
    <name evidence="6" type="ORF">SACC_21840</name>
</gene>
<dbReference type="CDD" id="cd19482">
    <property type="entry name" value="RecA-like_Thep1"/>
    <property type="match status" value="1"/>
</dbReference>
<comment type="catalytic activity">
    <reaction evidence="4">
        <text>a ribonucleoside 5'-triphosphate + H2O = a ribonucleoside 5'-diphosphate + phosphate + H(+)</text>
        <dbReference type="Rhea" id="RHEA:23680"/>
        <dbReference type="ChEBI" id="CHEBI:15377"/>
        <dbReference type="ChEBI" id="CHEBI:15378"/>
        <dbReference type="ChEBI" id="CHEBI:43474"/>
        <dbReference type="ChEBI" id="CHEBI:57930"/>
        <dbReference type="ChEBI" id="CHEBI:61557"/>
        <dbReference type="EC" id="3.6.1.15"/>
    </reaction>
</comment>
<dbReference type="SUPFAM" id="SSF52540">
    <property type="entry name" value="P-loop containing nucleoside triphosphate hydrolases"/>
    <property type="match status" value="1"/>
</dbReference>
<evidence type="ECO:0000256" key="2">
    <source>
        <dbReference type="ARBA" id="ARBA00022801"/>
    </source>
</evidence>
<keyword evidence="3 4" id="KW-0067">ATP-binding</keyword>
<dbReference type="PANTHER" id="PTHR43146:SF1">
    <property type="entry name" value="CANCER-RELATED NUCLEOSIDE-TRIPHOSPHATASE"/>
    <property type="match status" value="1"/>
</dbReference>
<dbReference type="Proteomes" id="UP001319921">
    <property type="component" value="Chromosome"/>
</dbReference>
<dbReference type="EC" id="3.6.1.15" evidence="4"/>
<keyword evidence="7" id="KW-1185">Reference proteome</keyword>
<dbReference type="InterPro" id="IPR004948">
    <property type="entry name" value="Nuc-triphosphatase_THEP1"/>
</dbReference>
<dbReference type="GeneID" id="68866914"/>
<evidence type="ECO:0000259" key="5">
    <source>
        <dbReference type="SMART" id="SM00382"/>
    </source>
</evidence>
<dbReference type="NCBIfam" id="NF010248">
    <property type="entry name" value="PRK13695.1"/>
    <property type="match status" value="1"/>
</dbReference>
<feature type="binding site" evidence="4">
    <location>
        <begin position="102"/>
        <end position="109"/>
    </location>
    <ligand>
        <name>ATP</name>
        <dbReference type="ChEBI" id="CHEBI:30616"/>
    </ligand>
</feature>
<dbReference type="KEGG" id="scas:SACC_21840"/>
<comment type="similarity">
    <text evidence="4">Belongs to the THEP1 NTPase family.</text>
</comment>
<dbReference type="InterPro" id="IPR003593">
    <property type="entry name" value="AAA+_ATPase"/>
</dbReference>
<dbReference type="PANTHER" id="PTHR43146">
    <property type="entry name" value="CANCER-RELATED NUCLEOSIDE-TRIPHOSPHATASE"/>
    <property type="match status" value="1"/>
</dbReference>
<evidence type="ECO:0000313" key="7">
    <source>
        <dbReference type="Proteomes" id="UP001319921"/>
    </source>
</evidence>
<protein>
    <recommendedName>
        <fullName evidence="4">Nucleoside-triphosphatase SACC_21840</fullName>
        <shortName evidence="4">NTPase</shortName>
        <ecNumber evidence="4">3.6.1.15</ecNumber>
    </recommendedName>
    <alternativeName>
        <fullName evidence="4">Nucleoside triphosphate phosphohydrolase</fullName>
    </alternativeName>
</protein>
<evidence type="ECO:0000256" key="3">
    <source>
        <dbReference type="ARBA" id="ARBA00022840"/>
    </source>
</evidence>
<proteinExistence type="inferred from homology"/>
<name>A0AAQ4CTN6_9CREN</name>
<dbReference type="InterPro" id="IPR027417">
    <property type="entry name" value="P-loop_NTPase"/>
</dbReference>
<dbReference type="HAMAP" id="MF_00796">
    <property type="entry name" value="NTPase_1"/>
    <property type="match status" value="1"/>
</dbReference>
<dbReference type="SMART" id="SM00382">
    <property type="entry name" value="AAA"/>
    <property type="match status" value="1"/>
</dbReference>
<feature type="binding site" evidence="4">
    <location>
        <begin position="11"/>
        <end position="18"/>
    </location>
    <ligand>
        <name>ATP</name>
        <dbReference type="ChEBI" id="CHEBI:30616"/>
    </ligand>
</feature>
<feature type="domain" description="AAA+ ATPase" evidence="5">
    <location>
        <begin position="3"/>
        <end position="153"/>
    </location>
</feature>
<dbReference type="GO" id="GO:0005524">
    <property type="term" value="F:ATP binding"/>
    <property type="evidence" value="ECO:0007669"/>
    <property type="project" value="UniProtKB-UniRule"/>
</dbReference>
<dbReference type="Gene3D" id="3.40.50.300">
    <property type="entry name" value="P-loop containing nucleotide triphosphate hydrolases"/>
    <property type="match status" value="1"/>
</dbReference>
<dbReference type="AlphaFoldDB" id="A0AAQ4CTN6"/>
<evidence type="ECO:0000313" key="6">
    <source>
        <dbReference type="EMBL" id="BDB99167.1"/>
    </source>
</evidence>
<dbReference type="RefSeq" id="WP_229569510.1">
    <property type="nucleotide sequence ID" value="NZ_AP025226.1"/>
</dbReference>
<accession>A0AAQ4CTN6</accession>
<keyword evidence="1 4" id="KW-0547">Nucleotide-binding</keyword>
<evidence type="ECO:0000256" key="4">
    <source>
        <dbReference type="HAMAP-Rule" id="MF_00796"/>
    </source>
</evidence>
<evidence type="ECO:0000256" key="1">
    <source>
        <dbReference type="ARBA" id="ARBA00022741"/>
    </source>
</evidence>
<dbReference type="Pfam" id="PF03266">
    <property type="entry name" value="NTPase_1"/>
    <property type="match status" value="1"/>
</dbReference>
<keyword evidence="2 4" id="KW-0378">Hydrolase</keyword>
<dbReference type="EMBL" id="AP025226">
    <property type="protein sequence ID" value="BDB99167.1"/>
    <property type="molecule type" value="Genomic_DNA"/>
</dbReference>
<comment type="function">
    <text evidence="4">Has nucleotide phosphatase activity towards ATP, GTP, CTP, TTP and UTP. May hydrolyze nucleoside diphosphates with lower efficiency.</text>
</comment>
<sequence>MNKPLRVFITGNPGVGKTTIFSFIVNELRKRNYKISGFYCPEIREGGRRVGFQIVDIATGERDWLAKENVPGRVKIGRYTVMEENANRIINITLSNTTSADIIAIDEIGPMELSVEPVRKFIESTLNGRKPVIAVVHRKQRVQGDKIYIVTLENRNEIKYEILNFILNSLKN</sequence>
<reference evidence="6 7" key="1">
    <citation type="journal article" date="2022" name="Microbiol. Resour. Announc.">
        <title>Complete Genome Sequence of the Hyperthermophilic and Acidophilic Archaeon Saccharolobus caldissimus Strain HS-3T.</title>
        <authorList>
            <person name="Sakai H.D."/>
            <person name="Kurosawa N."/>
        </authorList>
    </citation>
    <scope>NUCLEOTIDE SEQUENCE [LARGE SCALE GENOMIC DNA]</scope>
    <source>
        <strain evidence="6 7">JCM32116</strain>
    </source>
</reference>
<organism evidence="6 7">
    <name type="scientific">Saccharolobus caldissimus</name>
    <dbReference type="NCBI Taxonomy" id="1702097"/>
    <lineage>
        <taxon>Archaea</taxon>
        <taxon>Thermoproteota</taxon>
        <taxon>Thermoprotei</taxon>
        <taxon>Sulfolobales</taxon>
        <taxon>Sulfolobaceae</taxon>
        <taxon>Saccharolobus</taxon>
    </lineage>
</organism>
<dbReference type="GO" id="GO:0017111">
    <property type="term" value="F:ribonucleoside triphosphate phosphatase activity"/>
    <property type="evidence" value="ECO:0007669"/>
    <property type="project" value="UniProtKB-UniRule"/>
</dbReference>